<evidence type="ECO:0000256" key="1">
    <source>
        <dbReference type="SAM" id="Phobius"/>
    </source>
</evidence>
<gene>
    <name evidence="2" type="ORF">QNI22_37620</name>
</gene>
<feature type="transmembrane region" description="Helical" evidence="1">
    <location>
        <begin position="12"/>
        <end position="31"/>
    </location>
</feature>
<keyword evidence="1" id="KW-1133">Transmembrane helix</keyword>
<feature type="transmembrane region" description="Helical" evidence="1">
    <location>
        <begin position="113"/>
        <end position="133"/>
    </location>
</feature>
<organism evidence="2 3">
    <name type="scientific">Xanthocytophaga agilis</name>
    <dbReference type="NCBI Taxonomy" id="3048010"/>
    <lineage>
        <taxon>Bacteria</taxon>
        <taxon>Pseudomonadati</taxon>
        <taxon>Bacteroidota</taxon>
        <taxon>Cytophagia</taxon>
        <taxon>Cytophagales</taxon>
        <taxon>Rhodocytophagaceae</taxon>
        <taxon>Xanthocytophaga</taxon>
    </lineage>
</organism>
<accession>A0AAE3UJ77</accession>
<keyword evidence="3" id="KW-1185">Reference proteome</keyword>
<keyword evidence="1" id="KW-0812">Transmembrane</keyword>
<evidence type="ECO:0000313" key="2">
    <source>
        <dbReference type="EMBL" id="MDJ1506431.1"/>
    </source>
</evidence>
<feature type="transmembrane region" description="Helical" evidence="1">
    <location>
        <begin position="38"/>
        <end position="58"/>
    </location>
</feature>
<sequence>MDAIYWHLVLNHIPILGTFFGGLVVSAGLLVKSEITQRVGMGIFILTGLSSVVTYFTGTQAEDAVKELLGISENLIEVHQELASVAMWLMGVMTLASFVSFIPFRNPLSWNRFSLLVALYSLLVLVVMARVAFTGGEIRHSEIRSNASEMQENIPTTEPSDD</sequence>
<proteinExistence type="predicted"/>
<protein>
    <recommendedName>
        <fullName evidence="4">DUF2231 domain-containing protein</fullName>
    </recommendedName>
</protein>
<feature type="transmembrane region" description="Helical" evidence="1">
    <location>
        <begin position="82"/>
        <end position="101"/>
    </location>
</feature>
<dbReference type="Proteomes" id="UP001232063">
    <property type="component" value="Unassembled WGS sequence"/>
</dbReference>
<keyword evidence="1" id="KW-0472">Membrane</keyword>
<evidence type="ECO:0008006" key="4">
    <source>
        <dbReference type="Google" id="ProtNLM"/>
    </source>
</evidence>
<dbReference type="RefSeq" id="WP_314519365.1">
    <property type="nucleotide sequence ID" value="NZ_JASJOU010000022.1"/>
</dbReference>
<reference evidence="2" key="1">
    <citation type="submission" date="2023-05" db="EMBL/GenBank/DDBJ databases">
        <authorList>
            <person name="Zhang X."/>
        </authorList>
    </citation>
    <scope>NUCLEOTIDE SEQUENCE</scope>
    <source>
        <strain evidence="2">BD1B2-1</strain>
    </source>
</reference>
<name>A0AAE3UJ77_9BACT</name>
<comment type="caution">
    <text evidence="2">The sequence shown here is derived from an EMBL/GenBank/DDBJ whole genome shotgun (WGS) entry which is preliminary data.</text>
</comment>
<dbReference type="AlphaFoldDB" id="A0AAE3UJ77"/>
<dbReference type="EMBL" id="JASJOU010000022">
    <property type="protein sequence ID" value="MDJ1506431.1"/>
    <property type="molecule type" value="Genomic_DNA"/>
</dbReference>
<evidence type="ECO:0000313" key="3">
    <source>
        <dbReference type="Proteomes" id="UP001232063"/>
    </source>
</evidence>